<dbReference type="EMBL" id="CAUYUJ010017344">
    <property type="protein sequence ID" value="CAK0873969.1"/>
    <property type="molecule type" value="Genomic_DNA"/>
</dbReference>
<sequence>STYPSTSRSASRAWSTAWLAGSRRSSRAPTPPWCSTPPRGVLELTGTRSASCWRLLLRSMPASTLWAPSAW</sequence>
<reference evidence="1" key="1">
    <citation type="submission" date="2023-10" db="EMBL/GenBank/DDBJ databases">
        <authorList>
            <person name="Chen Y."/>
            <person name="Shah S."/>
            <person name="Dougan E. K."/>
            <person name="Thang M."/>
            <person name="Chan C."/>
        </authorList>
    </citation>
    <scope>NUCLEOTIDE SEQUENCE [LARGE SCALE GENOMIC DNA]</scope>
</reference>
<keyword evidence="2" id="KW-1185">Reference proteome</keyword>
<name>A0ABN9VND8_9DINO</name>
<feature type="non-terminal residue" evidence="1">
    <location>
        <position position="1"/>
    </location>
</feature>
<accession>A0ABN9VND8</accession>
<feature type="non-terminal residue" evidence="1">
    <location>
        <position position="71"/>
    </location>
</feature>
<gene>
    <name evidence="1" type="ORF">PCOR1329_LOCUS59019</name>
</gene>
<evidence type="ECO:0000313" key="1">
    <source>
        <dbReference type="EMBL" id="CAK0873969.1"/>
    </source>
</evidence>
<comment type="caution">
    <text evidence="1">The sequence shown here is derived from an EMBL/GenBank/DDBJ whole genome shotgun (WGS) entry which is preliminary data.</text>
</comment>
<protein>
    <submittedName>
        <fullName evidence="1">Uncharacterized protein</fullName>
    </submittedName>
</protein>
<dbReference type="Proteomes" id="UP001189429">
    <property type="component" value="Unassembled WGS sequence"/>
</dbReference>
<evidence type="ECO:0000313" key="2">
    <source>
        <dbReference type="Proteomes" id="UP001189429"/>
    </source>
</evidence>
<organism evidence="1 2">
    <name type="scientific">Prorocentrum cordatum</name>
    <dbReference type="NCBI Taxonomy" id="2364126"/>
    <lineage>
        <taxon>Eukaryota</taxon>
        <taxon>Sar</taxon>
        <taxon>Alveolata</taxon>
        <taxon>Dinophyceae</taxon>
        <taxon>Prorocentrales</taxon>
        <taxon>Prorocentraceae</taxon>
        <taxon>Prorocentrum</taxon>
    </lineage>
</organism>
<proteinExistence type="predicted"/>